<dbReference type="Proteomes" id="UP001237642">
    <property type="component" value="Unassembled WGS sequence"/>
</dbReference>
<dbReference type="EMBL" id="JAUIZM010000019">
    <property type="protein sequence ID" value="KAK1352128.1"/>
    <property type="molecule type" value="Genomic_DNA"/>
</dbReference>
<evidence type="ECO:0000313" key="2">
    <source>
        <dbReference type="Proteomes" id="UP001237642"/>
    </source>
</evidence>
<reference evidence="1" key="2">
    <citation type="submission" date="2023-05" db="EMBL/GenBank/DDBJ databases">
        <authorList>
            <person name="Schelkunov M.I."/>
        </authorList>
    </citation>
    <scope>NUCLEOTIDE SEQUENCE</scope>
    <source>
        <strain evidence="1">Hsosn_3</strain>
        <tissue evidence="1">Leaf</tissue>
    </source>
</reference>
<dbReference type="AlphaFoldDB" id="A0AAD8LXL0"/>
<reference evidence="1" key="1">
    <citation type="submission" date="2023-02" db="EMBL/GenBank/DDBJ databases">
        <title>Genome of toxic invasive species Heracleum sosnowskyi carries increased number of genes despite the absence of recent whole-genome duplications.</title>
        <authorList>
            <person name="Schelkunov M."/>
            <person name="Shtratnikova V."/>
            <person name="Makarenko M."/>
            <person name="Klepikova A."/>
            <person name="Omelchenko D."/>
            <person name="Novikova G."/>
            <person name="Obukhova E."/>
            <person name="Bogdanov V."/>
            <person name="Penin A."/>
            <person name="Logacheva M."/>
        </authorList>
    </citation>
    <scope>NUCLEOTIDE SEQUENCE</scope>
    <source>
        <strain evidence="1">Hsosn_3</strain>
        <tissue evidence="1">Leaf</tissue>
    </source>
</reference>
<protein>
    <submittedName>
        <fullName evidence="1">Uncharacterized protein</fullName>
    </submittedName>
</protein>
<proteinExistence type="predicted"/>
<evidence type="ECO:0000313" key="1">
    <source>
        <dbReference type="EMBL" id="KAK1352128.1"/>
    </source>
</evidence>
<comment type="caution">
    <text evidence="1">The sequence shown here is derived from an EMBL/GenBank/DDBJ whole genome shotgun (WGS) entry which is preliminary data.</text>
</comment>
<keyword evidence="2" id="KW-1185">Reference proteome</keyword>
<organism evidence="1 2">
    <name type="scientific">Heracleum sosnowskyi</name>
    <dbReference type="NCBI Taxonomy" id="360622"/>
    <lineage>
        <taxon>Eukaryota</taxon>
        <taxon>Viridiplantae</taxon>
        <taxon>Streptophyta</taxon>
        <taxon>Embryophyta</taxon>
        <taxon>Tracheophyta</taxon>
        <taxon>Spermatophyta</taxon>
        <taxon>Magnoliopsida</taxon>
        <taxon>eudicotyledons</taxon>
        <taxon>Gunneridae</taxon>
        <taxon>Pentapetalae</taxon>
        <taxon>asterids</taxon>
        <taxon>campanulids</taxon>
        <taxon>Apiales</taxon>
        <taxon>Apiaceae</taxon>
        <taxon>Apioideae</taxon>
        <taxon>apioid superclade</taxon>
        <taxon>Tordylieae</taxon>
        <taxon>Tordyliinae</taxon>
        <taxon>Heracleum</taxon>
    </lineage>
</organism>
<accession>A0AAD8LXL0</accession>
<gene>
    <name evidence="1" type="ORF">POM88_053632</name>
</gene>
<sequence length="127" mass="14994">MRRNIYSQRPEDDDEEMKEELNDILEHYHPGIVSQYWMEEIYCILERRQYKIDVNTTDGFEVGVYPYLAKKACSLIHRYYCPPDTTLPDYGVPAGHLRQNFLSISLFQDHIYISNLSGSRLKQEAQA</sequence>
<name>A0AAD8LXL0_9APIA</name>